<keyword evidence="2" id="KW-1185">Reference proteome</keyword>
<protein>
    <recommendedName>
        <fullName evidence="3">STAS/SEC14 domain-containing protein</fullName>
    </recommendedName>
</protein>
<dbReference type="AlphaFoldDB" id="A0A941F727"/>
<dbReference type="EMBL" id="JAGTAR010000037">
    <property type="protein sequence ID" value="MBR8537684.1"/>
    <property type="molecule type" value="Genomic_DNA"/>
</dbReference>
<organism evidence="1 2">
    <name type="scientific">Carboxylicivirga sediminis</name>
    <dbReference type="NCBI Taxonomy" id="2006564"/>
    <lineage>
        <taxon>Bacteria</taxon>
        <taxon>Pseudomonadati</taxon>
        <taxon>Bacteroidota</taxon>
        <taxon>Bacteroidia</taxon>
        <taxon>Marinilabiliales</taxon>
        <taxon>Marinilabiliaceae</taxon>
        <taxon>Carboxylicivirga</taxon>
    </lineage>
</organism>
<evidence type="ECO:0000313" key="1">
    <source>
        <dbReference type="EMBL" id="MBR8537684.1"/>
    </source>
</evidence>
<evidence type="ECO:0000313" key="2">
    <source>
        <dbReference type="Proteomes" id="UP000679220"/>
    </source>
</evidence>
<comment type="caution">
    <text evidence="1">The sequence shown here is derived from an EMBL/GenBank/DDBJ whole genome shotgun (WGS) entry which is preliminary data.</text>
</comment>
<accession>A0A941F727</accession>
<sequence length="134" mass="15318">MDNTVEPILIARPMISYAFINDILHVSIDGPSTIYDLYDFLDEIGSLHTLPDDLKVFYDLRNAVIDLRLDEISLLSKKAEEKTLNCKSVKTAFCVQDPKVTAYAMLFSWLPENSKIKREQFSTKEAALEWLNAD</sequence>
<dbReference type="RefSeq" id="WP_212192705.1">
    <property type="nucleotide sequence ID" value="NZ_JAGTAR010000037.1"/>
</dbReference>
<name>A0A941F727_9BACT</name>
<gene>
    <name evidence="1" type="ORF">KDU71_19090</name>
</gene>
<reference evidence="1" key="2">
    <citation type="submission" date="2021-04" db="EMBL/GenBank/DDBJ databases">
        <authorList>
            <person name="Zhang T."/>
            <person name="Zhang Y."/>
            <person name="Lu D."/>
            <person name="Zuo D."/>
            <person name="Du Z."/>
        </authorList>
    </citation>
    <scope>NUCLEOTIDE SEQUENCE</scope>
    <source>
        <strain evidence="1">JR1</strain>
    </source>
</reference>
<proteinExistence type="predicted"/>
<dbReference type="Proteomes" id="UP000679220">
    <property type="component" value="Unassembled WGS sequence"/>
</dbReference>
<reference evidence="1" key="1">
    <citation type="journal article" date="2018" name="Int. J. Syst. Evol. Microbiol.">
        <title>Carboxylicivirga sediminis sp. nov., isolated from coastal sediment.</title>
        <authorList>
            <person name="Wang F.Q."/>
            <person name="Ren L.H."/>
            <person name="Zou R.J."/>
            <person name="Sun Y.Z."/>
            <person name="Liu X.J."/>
            <person name="Jiang F."/>
            <person name="Liu L.J."/>
        </authorList>
    </citation>
    <scope>NUCLEOTIDE SEQUENCE</scope>
    <source>
        <strain evidence="1">JR1</strain>
    </source>
</reference>
<evidence type="ECO:0008006" key="3">
    <source>
        <dbReference type="Google" id="ProtNLM"/>
    </source>
</evidence>